<keyword evidence="2 4" id="KW-0378">Hydrolase</keyword>
<dbReference type="GO" id="GO:0003724">
    <property type="term" value="F:RNA helicase activity"/>
    <property type="evidence" value="ECO:0007669"/>
    <property type="project" value="UniProtKB-EC"/>
</dbReference>
<sequence>MSDSTSFEDLNVSENLLKGIYCYGFEMMLPSQIAILKSFESTKSCTLVQWIAGSGKTIGLIIKVLKHVDFSKKDDQLQGLVLVPNEFLAYQVRSAMLALADFIQEAKISSDWRENPRILITTPELAIKKNRINFTSLEILAIDEMDIMLEIGCGRRKCIKSIFNQLPKGCEILGTGLRMLPKECYMYDDYLKDSLIITFDQREKQLGDNIYENFVYCPKMDQKLSLLQSIQNGTVSTVLFCNTYSRAEQFHVILKDSIFPSLLVVPQCGKLHQLYYESLYLIGTHDDWYGIDMQWCELVVHFDVICDKAISRMRSGRCRRRGKALYLPSTLEELDFVCELLYGSPNCKYHRIMLKNSKYYDVCINFEMDLKN</sequence>
<evidence type="ECO:0000256" key="1">
    <source>
        <dbReference type="ARBA" id="ARBA00022741"/>
    </source>
</evidence>
<dbReference type="InterPro" id="IPR014001">
    <property type="entry name" value="Helicase_ATP-bd"/>
</dbReference>
<dbReference type="eggNOG" id="KOG0328">
    <property type="taxonomic scope" value="Eukaryota"/>
</dbReference>
<reference evidence="6 7" key="1">
    <citation type="journal article" date="2010" name="Cell">
        <title>The genome of Naegleria gruberi illuminates early eukaryotic versatility.</title>
        <authorList>
            <person name="Fritz-Laylin L.K."/>
            <person name="Prochnik S.E."/>
            <person name="Ginger M.L."/>
            <person name="Dacks J.B."/>
            <person name="Carpenter M.L."/>
            <person name="Field M.C."/>
            <person name="Kuo A."/>
            <person name="Paredez A."/>
            <person name="Chapman J."/>
            <person name="Pham J."/>
            <person name="Shu S."/>
            <person name="Neupane R."/>
            <person name="Cipriano M."/>
            <person name="Mancuso J."/>
            <person name="Tu H."/>
            <person name="Salamov A."/>
            <person name="Lindquist E."/>
            <person name="Shapiro H."/>
            <person name="Lucas S."/>
            <person name="Grigoriev I.V."/>
            <person name="Cande W.Z."/>
            <person name="Fulton C."/>
            <person name="Rokhsar D.S."/>
            <person name="Dawson S.C."/>
        </authorList>
    </citation>
    <scope>NUCLEOTIDE SEQUENCE [LARGE SCALE GENOMIC DNA]</scope>
    <source>
        <strain evidence="6 7">NEG-M</strain>
    </source>
</reference>
<comment type="catalytic activity">
    <reaction evidence="4">
        <text>ATP + H2O = ADP + phosphate + H(+)</text>
        <dbReference type="Rhea" id="RHEA:13065"/>
        <dbReference type="ChEBI" id="CHEBI:15377"/>
        <dbReference type="ChEBI" id="CHEBI:15378"/>
        <dbReference type="ChEBI" id="CHEBI:30616"/>
        <dbReference type="ChEBI" id="CHEBI:43474"/>
        <dbReference type="ChEBI" id="CHEBI:456216"/>
        <dbReference type="EC" id="3.6.4.13"/>
    </reaction>
</comment>
<dbReference type="GO" id="GO:0003723">
    <property type="term" value="F:RNA binding"/>
    <property type="evidence" value="ECO:0007669"/>
    <property type="project" value="UniProtKB-UniRule"/>
</dbReference>
<dbReference type="GeneID" id="8852742"/>
<keyword evidence="4" id="KW-0347">Helicase</keyword>
<comment type="function">
    <text evidence="4">RNA helicase.</text>
</comment>
<comment type="similarity">
    <text evidence="4">Belongs to the DEAD box helicase family.</text>
</comment>
<evidence type="ECO:0000313" key="6">
    <source>
        <dbReference type="EMBL" id="EFC49042.1"/>
    </source>
</evidence>
<dbReference type="InterPro" id="IPR011545">
    <property type="entry name" value="DEAD/DEAH_box_helicase_dom"/>
</dbReference>
<evidence type="ECO:0000256" key="2">
    <source>
        <dbReference type="ARBA" id="ARBA00022801"/>
    </source>
</evidence>
<dbReference type="SUPFAM" id="SSF52540">
    <property type="entry name" value="P-loop containing nucleoside triphosphate hydrolases"/>
    <property type="match status" value="1"/>
</dbReference>
<comment type="domain">
    <text evidence="4">The Q motif is unique to and characteristic of the DEAD box family of RNA helicases and controls ATP binding and hydrolysis.</text>
</comment>
<keyword evidence="4" id="KW-0694">RNA-binding</keyword>
<dbReference type="InParanoid" id="D2V2E2"/>
<dbReference type="PANTHER" id="PTHR24031">
    <property type="entry name" value="RNA HELICASE"/>
    <property type="match status" value="1"/>
</dbReference>
<dbReference type="EMBL" id="GG738849">
    <property type="protein sequence ID" value="EFC49042.1"/>
    <property type="molecule type" value="Genomic_DNA"/>
</dbReference>
<accession>D2V2E2</accession>
<dbReference type="PROSITE" id="PS51192">
    <property type="entry name" value="HELICASE_ATP_BIND_1"/>
    <property type="match status" value="1"/>
</dbReference>
<dbReference type="GO" id="GO:0016787">
    <property type="term" value="F:hydrolase activity"/>
    <property type="evidence" value="ECO:0007669"/>
    <property type="project" value="UniProtKB-KW"/>
</dbReference>
<evidence type="ECO:0000259" key="5">
    <source>
        <dbReference type="PROSITE" id="PS51192"/>
    </source>
</evidence>
<dbReference type="SMART" id="SM00487">
    <property type="entry name" value="DEXDc"/>
    <property type="match status" value="1"/>
</dbReference>
<dbReference type="STRING" id="5762.D2V2E2"/>
<proteinExistence type="inferred from homology"/>
<dbReference type="KEGG" id="ngr:NAEGRDRAFT_46148"/>
<gene>
    <name evidence="6" type="ORF">NAEGRDRAFT_46148</name>
</gene>
<evidence type="ECO:0000313" key="7">
    <source>
        <dbReference type="Proteomes" id="UP000006671"/>
    </source>
</evidence>
<dbReference type="EC" id="3.6.4.13" evidence="4"/>
<dbReference type="AlphaFoldDB" id="D2V2E2"/>
<dbReference type="GO" id="GO:0005524">
    <property type="term" value="F:ATP binding"/>
    <property type="evidence" value="ECO:0007669"/>
    <property type="project" value="UniProtKB-UniRule"/>
</dbReference>
<dbReference type="Proteomes" id="UP000006671">
    <property type="component" value="Unassembled WGS sequence"/>
</dbReference>
<dbReference type="InterPro" id="IPR027417">
    <property type="entry name" value="P-loop_NTPase"/>
</dbReference>
<evidence type="ECO:0000256" key="4">
    <source>
        <dbReference type="RuleBase" id="RU365068"/>
    </source>
</evidence>
<feature type="domain" description="Helicase ATP-binding" evidence="5">
    <location>
        <begin position="37"/>
        <end position="176"/>
    </location>
</feature>
<dbReference type="VEuPathDB" id="AmoebaDB:NAEGRDRAFT_46148"/>
<keyword evidence="1 4" id="KW-0547">Nucleotide-binding</keyword>
<dbReference type="RefSeq" id="XP_002681786.1">
    <property type="nucleotide sequence ID" value="XM_002681740.1"/>
</dbReference>
<name>D2V2E2_NAEGR</name>
<organism evidence="7">
    <name type="scientific">Naegleria gruberi</name>
    <name type="common">Amoeba</name>
    <dbReference type="NCBI Taxonomy" id="5762"/>
    <lineage>
        <taxon>Eukaryota</taxon>
        <taxon>Discoba</taxon>
        <taxon>Heterolobosea</taxon>
        <taxon>Tetramitia</taxon>
        <taxon>Eutetramitia</taxon>
        <taxon>Vahlkampfiidae</taxon>
        <taxon>Naegleria</taxon>
    </lineage>
</organism>
<dbReference type="Gene3D" id="3.40.50.300">
    <property type="entry name" value="P-loop containing nucleotide triphosphate hydrolases"/>
    <property type="match status" value="1"/>
</dbReference>
<dbReference type="Pfam" id="PF00270">
    <property type="entry name" value="DEAD"/>
    <property type="match status" value="1"/>
</dbReference>
<keyword evidence="3 4" id="KW-0067">ATP-binding</keyword>
<keyword evidence="7" id="KW-1185">Reference proteome</keyword>
<evidence type="ECO:0000256" key="3">
    <source>
        <dbReference type="ARBA" id="ARBA00022840"/>
    </source>
</evidence>
<protein>
    <recommendedName>
        <fullName evidence="4">ATP-dependent RNA helicase</fullName>
        <ecNumber evidence="4">3.6.4.13</ecNumber>
    </recommendedName>
</protein>